<gene>
    <name evidence="10" type="ORF">FE257_010910</name>
</gene>
<dbReference type="Pfam" id="PF01040">
    <property type="entry name" value="UbiA"/>
    <property type="match status" value="1"/>
</dbReference>
<keyword evidence="8 9" id="KW-0472">Membrane</keyword>
<comment type="pathway">
    <text evidence="3">Secondary metabolite biosynthesis; terpenoid biosynthesis.</text>
</comment>
<dbReference type="FunFam" id="1.20.120.1780:FF:000001">
    <property type="entry name" value="4-hydroxybenzoate octaprenyltransferase"/>
    <property type="match status" value="1"/>
</dbReference>
<evidence type="ECO:0000256" key="8">
    <source>
        <dbReference type="ARBA" id="ARBA00023136"/>
    </source>
</evidence>
<name>A0AAD4CXH3_ASPNN</name>
<dbReference type="CDD" id="cd13959">
    <property type="entry name" value="PT_UbiA_COQ2"/>
    <property type="match status" value="1"/>
</dbReference>
<feature type="transmembrane region" description="Helical" evidence="9">
    <location>
        <begin position="251"/>
        <end position="269"/>
    </location>
</feature>
<keyword evidence="6 9" id="KW-0812">Transmembrane</keyword>
<keyword evidence="5" id="KW-0808">Transferase</keyword>
<evidence type="ECO:0000256" key="9">
    <source>
        <dbReference type="SAM" id="Phobius"/>
    </source>
</evidence>
<comment type="caution">
    <text evidence="10">The sequence shown here is derived from an EMBL/GenBank/DDBJ whole genome shotgun (WGS) entry which is preliminary data.</text>
</comment>
<evidence type="ECO:0000256" key="4">
    <source>
        <dbReference type="ARBA" id="ARBA00005985"/>
    </source>
</evidence>
<evidence type="ECO:0000256" key="1">
    <source>
        <dbReference type="ARBA" id="ARBA00001946"/>
    </source>
</evidence>
<feature type="transmembrane region" description="Helical" evidence="9">
    <location>
        <begin position="67"/>
        <end position="88"/>
    </location>
</feature>
<evidence type="ECO:0000256" key="6">
    <source>
        <dbReference type="ARBA" id="ARBA00022692"/>
    </source>
</evidence>
<evidence type="ECO:0000256" key="5">
    <source>
        <dbReference type="ARBA" id="ARBA00022679"/>
    </source>
</evidence>
<reference evidence="10" key="1">
    <citation type="journal article" date="2019" name="Beilstein J. Org. Chem.">
        <title>Nanangenines: drimane sesquiterpenoids as the dominant metabolite cohort of a novel Australian fungus, Aspergillus nanangensis.</title>
        <authorList>
            <person name="Lacey H.J."/>
            <person name="Gilchrist C.L.M."/>
            <person name="Crombie A."/>
            <person name="Kalaitzis J.A."/>
            <person name="Vuong D."/>
            <person name="Rutledge P.J."/>
            <person name="Turner P."/>
            <person name="Pitt J.I."/>
            <person name="Lacey E."/>
            <person name="Chooi Y.H."/>
            <person name="Piggott A.M."/>
        </authorList>
    </citation>
    <scope>NUCLEOTIDE SEQUENCE</scope>
    <source>
        <strain evidence="10">MST-FP2251</strain>
    </source>
</reference>
<dbReference type="GO" id="GO:0005743">
    <property type="term" value="C:mitochondrial inner membrane"/>
    <property type="evidence" value="ECO:0007669"/>
    <property type="project" value="TreeGrafter"/>
</dbReference>
<feature type="transmembrane region" description="Helical" evidence="9">
    <location>
        <begin position="205"/>
        <end position="225"/>
    </location>
</feature>
<comment type="cofactor">
    <cofactor evidence="1">
        <name>Mg(2+)</name>
        <dbReference type="ChEBI" id="CHEBI:18420"/>
    </cofactor>
</comment>
<dbReference type="Gene3D" id="1.20.120.1780">
    <property type="entry name" value="UbiA prenyltransferase"/>
    <property type="match status" value="1"/>
</dbReference>
<dbReference type="InterPro" id="IPR000537">
    <property type="entry name" value="UbiA_prenyltransferase"/>
</dbReference>
<reference evidence="10" key="2">
    <citation type="submission" date="2020-02" db="EMBL/GenBank/DDBJ databases">
        <authorList>
            <person name="Gilchrist C.L.M."/>
            <person name="Chooi Y.-H."/>
        </authorList>
    </citation>
    <scope>NUCLEOTIDE SEQUENCE</scope>
    <source>
        <strain evidence="10">MST-FP2251</strain>
    </source>
</reference>
<comment type="similarity">
    <text evidence="4">Belongs to the UbiA prenyltransferase family.</text>
</comment>
<evidence type="ECO:0000313" key="11">
    <source>
        <dbReference type="Proteomes" id="UP001194746"/>
    </source>
</evidence>
<comment type="subcellular location">
    <subcellularLocation>
        <location evidence="2">Membrane</location>
        <topology evidence="2">Multi-pass membrane protein</topology>
    </subcellularLocation>
</comment>
<evidence type="ECO:0000256" key="2">
    <source>
        <dbReference type="ARBA" id="ARBA00004141"/>
    </source>
</evidence>
<dbReference type="PANTHER" id="PTHR11048:SF39">
    <property type="entry name" value="POLYPRENYL TRANSFERASE AUSN"/>
    <property type="match status" value="1"/>
</dbReference>
<feature type="transmembrane region" description="Helical" evidence="9">
    <location>
        <begin position="275"/>
        <end position="293"/>
    </location>
</feature>
<feature type="transmembrane region" description="Helical" evidence="9">
    <location>
        <begin position="305"/>
        <end position="324"/>
    </location>
</feature>
<dbReference type="AlphaFoldDB" id="A0AAD4CXH3"/>
<feature type="transmembrane region" description="Helical" evidence="9">
    <location>
        <begin position="166"/>
        <end position="185"/>
    </location>
</feature>
<feature type="transmembrane region" description="Helical" evidence="9">
    <location>
        <begin position="108"/>
        <end position="134"/>
    </location>
</feature>
<dbReference type="InterPro" id="IPR039653">
    <property type="entry name" value="Prenyltransferase"/>
</dbReference>
<dbReference type="Proteomes" id="UP001194746">
    <property type="component" value="Unassembled WGS sequence"/>
</dbReference>
<dbReference type="EMBL" id="VCAU01000007">
    <property type="protein sequence ID" value="KAF9893598.1"/>
    <property type="molecule type" value="Genomic_DNA"/>
</dbReference>
<sequence>MRQSAPCNGYTPPNTGVFALMPSSWIPYAELMRLDRASGFYAFYWHYMIGLAFAACIANPMPSPSAIMALAVHLAVWVVILRGAACTWNDNLDQDFDRKVTRTRYRPIARGTVSTMQGHLFALIQVALGVVLLIPMPDGCGGHAAAIMATLAIYPLGKRFTHFPQVILGVGFSLAILMACAALDVELYTRLGSNGDSDDLLPQTMATMCLFAACLLWTVIFDTVYAHQDVDDDVKAGVRSLAVLLGGHSRAGLLVMALAQCVFLVMVGIMCDFSAIYFMASCGGTLVTLMTMVRTVDLKRPESCAWWFGPGSKIVGVAIVGGLLGEYWVRRQLVGVGSLYM</sequence>
<keyword evidence="11" id="KW-1185">Reference proteome</keyword>
<feature type="transmembrane region" description="Helical" evidence="9">
    <location>
        <begin position="140"/>
        <end position="157"/>
    </location>
</feature>
<organism evidence="10 11">
    <name type="scientific">Aspergillus nanangensis</name>
    <dbReference type="NCBI Taxonomy" id="2582783"/>
    <lineage>
        <taxon>Eukaryota</taxon>
        <taxon>Fungi</taxon>
        <taxon>Dikarya</taxon>
        <taxon>Ascomycota</taxon>
        <taxon>Pezizomycotina</taxon>
        <taxon>Eurotiomycetes</taxon>
        <taxon>Eurotiomycetidae</taxon>
        <taxon>Eurotiales</taxon>
        <taxon>Aspergillaceae</taxon>
        <taxon>Aspergillus</taxon>
        <taxon>Aspergillus subgen. Circumdati</taxon>
    </lineage>
</organism>
<proteinExistence type="inferred from homology"/>
<dbReference type="Gene3D" id="1.10.357.140">
    <property type="entry name" value="UbiA prenyltransferase"/>
    <property type="match status" value="1"/>
</dbReference>
<keyword evidence="7 9" id="KW-1133">Transmembrane helix</keyword>
<evidence type="ECO:0000313" key="10">
    <source>
        <dbReference type="EMBL" id="KAF9893598.1"/>
    </source>
</evidence>
<dbReference type="FunFam" id="1.10.357.140:FF:000008">
    <property type="entry name" value="4-hydroxybenzoate octaprenyltransferase"/>
    <property type="match status" value="1"/>
</dbReference>
<dbReference type="PANTHER" id="PTHR11048">
    <property type="entry name" value="PRENYLTRANSFERASES"/>
    <property type="match status" value="1"/>
</dbReference>
<dbReference type="GO" id="GO:0008412">
    <property type="term" value="F:4-hydroxybenzoate polyprenyltransferase activity"/>
    <property type="evidence" value="ECO:0007669"/>
    <property type="project" value="TreeGrafter"/>
</dbReference>
<evidence type="ECO:0000256" key="7">
    <source>
        <dbReference type="ARBA" id="ARBA00022989"/>
    </source>
</evidence>
<dbReference type="GO" id="GO:0006744">
    <property type="term" value="P:ubiquinone biosynthetic process"/>
    <property type="evidence" value="ECO:0007669"/>
    <property type="project" value="TreeGrafter"/>
</dbReference>
<dbReference type="InterPro" id="IPR030470">
    <property type="entry name" value="UbiA_prenylTrfase_CS"/>
</dbReference>
<dbReference type="PROSITE" id="PS00943">
    <property type="entry name" value="UBIA"/>
    <property type="match status" value="1"/>
</dbReference>
<accession>A0AAD4CXH3</accession>
<dbReference type="InterPro" id="IPR044878">
    <property type="entry name" value="UbiA_sf"/>
</dbReference>
<protein>
    <submittedName>
        <fullName evidence="10">Uncharacterized protein</fullName>
    </submittedName>
</protein>
<evidence type="ECO:0000256" key="3">
    <source>
        <dbReference type="ARBA" id="ARBA00004721"/>
    </source>
</evidence>
<feature type="transmembrane region" description="Helical" evidence="9">
    <location>
        <begin position="41"/>
        <end position="61"/>
    </location>
</feature>